<gene>
    <name evidence="1" type="ORF">AVDCRST_MAG58-1561</name>
</gene>
<dbReference type="EMBL" id="CADCVF010000036">
    <property type="protein sequence ID" value="CAA9455893.1"/>
    <property type="molecule type" value="Genomic_DNA"/>
</dbReference>
<name>A0A6J4QV45_9ACTN</name>
<reference evidence="1" key="1">
    <citation type="submission" date="2020-02" db="EMBL/GenBank/DDBJ databases">
        <authorList>
            <person name="Meier V. D."/>
        </authorList>
    </citation>
    <scope>NUCLEOTIDE SEQUENCE</scope>
    <source>
        <strain evidence="1">AVDCRST_MAG58</strain>
    </source>
</reference>
<evidence type="ECO:0000313" key="1">
    <source>
        <dbReference type="EMBL" id="CAA9455893.1"/>
    </source>
</evidence>
<accession>A0A6J4QV45</accession>
<sequence length="165" mass="17326">MLAAVCFGVVLLAAVVSLWPGDFSPGEEMISPGAEDIAVSQEDTLYPTSDRLRFDGRPEVVYVYLRVENLDTYGDLQARVGRTSRTSALGRLFGGGGGLVVENVGEERLTVTYGGASGVVKFAVRPESGGLPSGEYTVAVYASSGRAGESSAVARKYFVVGARHG</sequence>
<protein>
    <submittedName>
        <fullName evidence="1">Uncharacterized protein</fullName>
    </submittedName>
</protein>
<proteinExistence type="predicted"/>
<organism evidence="1">
    <name type="scientific">uncultured Rubrobacteraceae bacterium</name>
    <dbReference type="NCBI Taxonomy" id="349277"/>
    <lineage>
        <taxon>Bacteria</taxon>
        <taxon>Bacillati</taxon>
        <taxon>Actinomycetota</taxon>
        <taxon>Rubrobacteria</taxon>
        <taxon>Rubrobacterales</taxon>
        <taxon>Rubrobacteraceae</taxon>
        <taxon>environmental samples</taxon>
    </lineage>
</organism>
<dbReference type="AlphaFoldDB" id="A0A6J4QV45"/>